<feature type="chain" id="PRO_5040210975" description="GH16 domain-containing protein" evidence="1">
    <location>
        <begin position="19"/>
        <end position="252"/>
    </location>
</feature>
<gene>
    <name evidence="2" type="ORF">EJ08DRAFT_63394</name>
</gene>
<dbReference type="EMBL" id="MU007128">
    <property type="protein sequence ID" value="KAF2418477.1"/>
    <property type="molecule type" value="Genomic_DNA"/>
</dbReference>
<organism evidence="2 3">
    <name type="scientific">Tothia fuscella</name>
    <dbReference type="NCBI Taxonomy" id="1048955"/>
    <lineage>
        <taxon>Eukaryota</taxon>
        <taxon>Fungi</taxon>
        <taxon>Dikarya</taxon>
        <taxon>Ascomycota</taxon>
        <taxon>Pezizomycotina</taxon>
        <taxon>Dothideomycetes</taxon>
        <taxon>Pleosporomycetidae</taxon>
        <taxon>Venturiales</taxon>
        <taxon>Cylindrosympodiaceae</taxon>
        <taxon>Tothia</taxon>
    </lineage>
</organism>
<proteinExistence type="predicted"/>
<name>A0A9P4TSV7_9PEZI</name>
<evidence type="ECO:0000313" key="3">
    <source>
        <dbReference type="Proteomes" id="UP000800235"/>
    </source>
</evidence>
<comment type="caution">
    <text evidence="2">The sequence shown here is derived from an EMBL/GenBank/DDBJ whole genome shotgun (WGS) entry which is preliminary data.</text>
</comment>
<sequence length="252" mass="28112">MLLLQSLTLLVCSRLASADTTFGPQFWFGPLTTDNIHNYILEAVTTMQLPAVPNPDIMDRHFALWPGMRTDNYRASGWSYGGDLIQTILSPDGITHGGYWNCGNPSEREDQWCGFSSVWRCDPPESTSCGNLNGAGAPIDGDTAVEIRYRYDTGTRDFTQTLSSGGKVVSTFTRALGKAINWYLGVECWDCVGTIPDHSYVGTTITLQDPDPEWDRYMLAWNVSHSTPFTSDGGKNWHIDWLHVNSEKFPKT</sequence>
<reference evidence="2" key="1">
    <citation type="journal article" date="2020" name="Stud. Mycol.">
        <title>101 Dothideomycetes genomes: a test case for predicting lifestyles and emergence of pathogens.</title>
        <authorList>
            <person name="Haridas S."/>
            <person name="Albert R."/>
            <person name="Binder M."/>
            <person name="Bloem J."/>
            <person name="Labutti K."/>
            <person name="Salamov A."/>
            <person name="Andreopoulos B."/>
            <person name="Baker S."/>
            <person name="Barry K."/>
            <person name="Bills G."/>
            <person name="Bluhm B."/>
            <person name="Cannon C."/>
            <person name="Castanera R."/>
            <person name="Culley D."/>
            <person name="Daum C."/>
            <person name="Ezra D."/>
            <person name="Gonzalez J."/>
            <person name="Henrissat B."/>
            <person name="Kuo A."/>
            <person name="Liang C."/>
            <person name="Lipzen A."/>
            <person name="Lutzoni F."/>
            <person name="Magnuson J."/>
            <person name="Mondo S."/>
            <person name="Nolan M."/>
            <person name="Ohm R."/>
            <person name="Pangilinan J."/>
            <person name="Park H.-J."/>
            <person name="Ramirez L."/>
            <person name="Alfaro M."/>
            <person name="Sun H."/>
            <person name="Tritt A."/>
            <person name="Yoshinaga Y."/>
            <person name="Zwiers L.-H."/>
            <person name="Turgeon B."/>
            <person name="Goodwin S."/>
            <person name="Spatafora J."/>
            <person name="Crous P."/>
            <person name="Grigoriev I."/>
        </authorList>
    </citation>
    <scope>NUCLEOTIDE SEQUENCE</scope>
    <source>
        <strain evidence="2">CBS 130266</strain>
    </source>
</reference>
<evidence type="ECO:0000256" key="1">
    <source>
        <dbReference type="SAM" id="SignalP"/>
    </source>
</evidence>
<protein>
    <recommendedName>
        <fullName evidence="4">GH16 domain-containing protein</fullName>
    </recommendedName>
</protein>
<dbReference type="Proteomes" id="UP000800235">
    <property type="component" value="Unassembled WGS sequence"/>
</dbReference>
<dbReference type="AlphaFoldDB" id="A0A9P4TSV7"/>
<keyword evidence="1" id="KW-0732">Signal</keyword>
<dbReference type="OrthoDB" id="5086500at2759"/>
<evidence type="ECO:0008006" key="4">
    <source>
        <dbReference type="Google" id="ProtNLM"/>
    </source>
</evidence>
<accession>A0A9P4TSV7</accession>
<keyword evidence="3" id="KW-1185">Reference proteome</keyword>
<feature type="signal peptide" evidence="1">
    <location>
        <begin position="1"/>
        <end position="18"/>
    </location>
</feature>
<evidence type="ECO:0000313" key="2">
    <source>
        <dbReference type="EMBL" id="KAF2418477.1"/>
    </source>
</evidence>